<organism evidence="1 2">
    <name type="scientific">Stylosanthes scabra</name>
    <dbReference type="NCBI Taxonomy" id="79078"/>
    <lineage>
        <taxon>Eukaryota</taxon>
        <taxon>Viridiplantae</taxon>
        <taxon>Streptophyta</taxon>
        <taxon>Embryophyta</taxon>
        <taxon>Tracheophyta</taxon>
        <taxon>Spermatophyta</taxon>
        <taxon>Magnoliopsida</taxon>
        <taxon>eudicotyledons</taxon>
        <taxon>Gunneridae</taxon>
        <taxon>Pentapetalae</taxon>
        <taxon>rosids</taxon>
        <taxon>fabids</taxon>
        <taxon>Fabales</taxon>
        <taxon>Fabaceae</taxon>
        <taxon>Papilionoideae</taxon>
        <taxon>50 kb inversion clade</taxon>
        <taxon>dalbergioids sensu lato</taxon>
        <taxon>Dalbergieae</taxon>
        <taxon>Pterocarpus clade</taxon>
        <taxon>Stylosanthes</taxon>
    </lineage>
</organism>
<gene>
    <name evidence="1" type="ORF">PIB30_094604</name>
</gene>
<comment type="caution">
    <text evidence="1">The sequence shown here is derived from an EMBL/GenBank/DDBJ whole genome shotgun (WGS) entry which is preliminary data.</text>
</comment>
<accession>A0ABU6XT44</accession>
<evidence type="ECO:0000313" key="1">
    <source>
        <dbReference type="EMBL" id="MED6201402.1"/>
    </source>
</evidence>
<dbReference type="Proteomes" id="UP001341840">
    <property type="component" value="Unassembled WGS sequence"/>
</dbReference>
<sequence length="90" mass="9834">PPPTNVILNVSPHPAIALPPPPRPHTPCCRQALSSLSQHKCHDAELHDQKELRKSFTVPFPLLTASPLRPSGTVTRRVAATTMVVNYDIV</sequence>
<feature type="non-terminal residue" evidence="1">
    <location>
        <position position="1"/>
    </location>
</feature>
<proteinExistence type="predicted"/>
<dbReference type="EMBL" id="JASCZI010213550">
    <property type="protein sequence ID" value="MED6201402.1"/>
    <property type="molecule type" value="Genomic_DNA"/>
</dbReference>
<protein>
    <submittedName>
        <fullName evidence="1">Uncharacterized protein</fullName>
    </submittedName>
</protein>
<name>A0ABU6XT44_9FABA</name>
<evidence type="ECO:0000313" key="2">
    <source>
        <dbReference type="Proteomes" id="UP001341840"/>
    </source>
</evidence>
<keyword evidence="2" id="KW-1185">Reference proteome</keyword>
<reference evidence="1 2" key="1">
    <citation type="journal article" date="2023" name="Plants (Basel)">
        <title>Bridging the Gap: Combining Genomics and Transcriptomics Approaches to Understand Stylosanthes scabra, an Orphan Legume from the Brazilian Caatinga.</title>
        <authorList>
            <person name="Ferreira-Neto J.R.C."/>
            <person name="da Silva M.D."/>
            <person name="Binneck E."/>
            <person name="de Melo N.F."/>
            <person name="da Silva R.H."/>
            <person name="de Melo A.L.T.M."/>
            <person name="Pandolfi V."/>
            <person name="Bustamante F.O."/>
            <person name="Brasileiro-Vidal A.C."/>
            <person name="Benko-Iseppon A.M."/>
        </authorList>
    </citation>
    <scope>NUCLEOTIDE SEQUENCE [LARGE SCALE GENOMIC DNA]</scope>
    <source>
        <tissue evidence="1">Leaves</tissue>
    </source>
</reference>